<feature type="compositionally biased region" description="Polar residues" evidence="7">
    <location>
        <begin position="507"/>
        <end position="527"/>
    </location>
</feature>
<feature type="transmembrane region" description="Helical" evidence="8">
    <location>
        <begin position="172"/>
        <end position="192"/>
    </location>
</feature>
<accession>A0A0M3HX15</accession>
<keyword evidence="10" id="KW-1185">Reference proteome</keyword>
<keyword evidence="3 8" id="KW-0812">Transmembrane</keyword>
<sequence>MIGSVRHGCPLLFIVRILLDATVSATSSGLQAFASVQFDPPFIHDLIVGKNTTLHMTVGIDPHHAGFPQLAQKQPWRIQLKSMDEEVVSVVDNEKEVELKQLDSNSSQSFETNFTIAAHFLGKTAIRVRLLTADEHVDDEDLSNMQLSTIDAVKRSGGYLLDVWVSQERGRLVNRLFLITLIILIVIANTLMGCELDLKIVLETVKKPVAPLIGFCTQFIAMPLLAYGIANVVFVSRGLHSFALGLFVTGCAPGGGASNYWTLLLSGNLPVSITMTFVSTVASIVMMPLWMWVFGQHFLRGYDANMRIKIPYWKIISSLLTLVIPLLIGILISRWKPAVKDKARKFMRPFIVFVLIFLVVFGTIANFYMIRLLTWTAVIGGLLLPWCGFTIGCFTAVLLRQPPPNVTAIAIETGIQNTGIAIMLLKFSFPDPDADISALIPVIAASLTPVPLLSAVGVHAIMRHIKKRQLAETSNLEEYDVKEVPADVPPVPAIKDVEEGSPLMHRLTTTPPGEGATSVNPSDSNKPPNGPAL</sequence>
<feature type="transmembrane region" description="Helical" evidence="8">
    <location>
        <begin position="273"/>
        <end position="294"/>
    </location>
</feature>
<dbReference type="InterPro" id="IPR038770">
    <property type="entry name" value="Na+/solute_symporter_sf"/>
</dbReference>
<evidence type="ECO:0000313" key="10">
    <source>
        <dbReference type="Proteomes" id="UP000036681"/>
    </source>
</evidence>
<dbReference type="GO" id="GO:0015293">
    <property type="term" value="F:symporter activity"/>
    <property type="evidence" value="ECO:0007669"/>
    <property type="project" value="UniProtKB-KW"/>
</dbReference>
<keyword evidence="6 8" id="KW-0472">Membrane</keyword>
<dbReference type="AlphaFoldDB" id="A0A0M3HX15"/>
<feature type="region of interest" description="Disordered" evidence="7">
    <location>
        <begin position="490"/>
        <end position="533"/>
    </location>
</feature>
<feature type="transmembrane region" description="Helical" evidence="8">
    <location>
        <begin position="438"/>
        <end position="461"/>
    </location>
</feature>
<dbReference type="WBParaSite" id="ALUE_0000778101-mRNA-1">
    <property type="protein sequence ID" value="ALUE_0000778101-mRNA-1"/>
    <property type="gene ID" value="ALUE_0000778101"/>
</dbReference>
<keyword evidence="5 8" id="KW-1133">Transmembrane helix</keyword>
<feature type="transmembrane region" description="Helical" evidence="8">
    <location>
        <begin position="212"/>
        <end position="235"/>
    </location>
</feature>
<evidence type="ECO:0000256" key="3">
    <source>
        <dbReference type="ARBA" id="ARBA00022692"/>
    </source>
</evidence>
<evidence type="ECO:0000256" key="8">
    <source>
        <dbReference type="SAM" id="Phobius"/>
    </source>
</evidence>
<dbReference type="GO" id="GO:0016020">
    <property type="term" value="C:membrane"/>
    <property type="evidence" value="ECO:0007669"/>
    <property type="project" value="UniProtKB-SubCell"/>
</dbReference>
<evidence type="ECO:0000256" key="4">
    <source>
        <dbReference type="ARBA" id="ARBA00022847"/>
    </source>
</evidence>
<organism evidence="10 11">
    <name type="scientific">Ascaris lumbricoides</name>
    <name type="common">Giant roundworm</name>
    <dbReference type="NCBI Taxonomy" id="6252"/>
    <lineage>
        <taxon>Eukaryota</taxon>
        <taxon>Metazoa</taxon>
        <taxon>Ecdysozoa</taxon>
        <taxon>Nematoda</taxon>
        <taxon>Chromadorea</taxon>
        <taxon>Rhabditida</taxon>
        <taxon>Spirurina</taxon>
        <taxon>Ascaridomorpha</taxon>
        <taxon>Ascaridoidea</taxon>
        <taxon>Ascarididae</taxon>
        <taxon>Ascaris</taxon>
    </lineage>
</organism>
<dbReference type="InterPro" id="IPR004710">
    <property type="entry name" value="Bilac:Na_transpt"/>
</dbReference>
<feature type="transmembrane region" description="Helical" evidence="8">
    <location>
        <begin position="315"/>
        <end position="335"/>
    </location>
</feature>
<evidence type="ECO:0000313" key="11">
    <source>
        <dbReference type="WBParaSite" id="ALUE_0000778101-mRNA-1"/>
    </source>
</evidence>
<feature type="chain" id="PRO_5005656455" evidence="9">
    <location>
        <begin position="26"/>
        <end position="533"/>
    </location>
</feature>
<keyword evidence="4" id="KW-0813">Transport</keyword>
<dbReference type="PANTHER" id="PTHR10361:SF28">
    <property type="entry name" value="P3 PROTEIN-RELATED"/>
    <property type="match status" value="1"/>
</dbReference>
<protein>
    <submittedName>
        <fullName evidence="11">P3 protein</fullName>
    </submittedName>
</protein>
<proteinExistence type="inferred from homology"/>
<dbReference type="Proteomes" id="UP000036681">
    <property type="component" value="Unplaced"/>
</dbReference>
<feature type="signal peptide" evidence="9">
    <location>
        <begin position="1"/>
        <end position="25"/>
    </location>
</feature>
<dbReference type="Pfam" id="PF01758">
    <property type="entry name" value="SBF"/>
    <property type="match status" value="1"/>
</dbReference>
<name>A0A0M3HX15_ASCLU</name>
<evidence type="ECO:0000256" key="9">
    <source>
        <dbReference type="SAM" id="SignalP"/>
    </source>
</evidence>
<dbReference type="CDD" id="cd06261">
    <property type="entry name" value="TM_PBP2"/>
    <property type="match status" value="1"/>
</dbReference>
<evidence type="ECO:0000256" key="1">
    <source>
        <dbReference type="ARBA" id="ARBA00004141"/>
    </source>
</evidence>
<dbReference type="PANTHER" id="PTHR10361">
    <property type="entry name" value="SODIUM-BILE ACID COTRANSPORTER"/>
    <property type="match status" value="1"/>
</dbReference>
<evidence type="ECO:0000256" key="7">
    <source>
        <dbReference type="SAM" id="MobiDB-lite"/>
    </source>
</evidence>
<reference evidence="11" key="1">
    <citation type="submission" date="2017-02" db="UniProtKB">
        <authorList>
            <consortium name="WormBaseParasite"/>
        </authorList>
    </citation>
    <scope>IDENTIFICATION</scope>
</reference>
<comment type="subcellular location">
    <subcellularLocation>
        <location evidence="1">Membrane</location>
        <topology evidence="1">Multi-pass membrane protein</topology>
    </subcellularLocation>
</comment>
<evidence type="ECO:0000256" key="5">
    <source>
        <dbReference type="ARBA" id="ARBA00022989"/>
    </source>
</evidence>
<dbReference type="Gene3D" id="1.20.1530.20">
    <property type="match status" value="1"/>
</dbReference>
<evidence type="ECO:0000256" key="2">
    <source>
        <dbReference type="ARBA" id="ARBA00006528"/>
    </source>
</evidence>
<feature type="transmembrane region" description="Helical" evidence="8">
    <location>
        <begin position="375"/>
        <end position="399"/>
    </location>
</feature>
<keyword evidence="9" id="KW-0732">Signal</keyword>
<feature type="transmembrane region" description="Helical" evidence="8">
    <location>
        <begin position="242"/>
        <end position="261"/>
    </location>
</feature>
<dbReference type="InterPro" id="IPR000515">
    <property type="entry name" value="MetI-like"/>
</dbReference>
<feature type="transmembrane region" description="Helical" evidence="8">
    <location>
        <begin position="347"/>
        <end position="368"/>
    </location>
</feature>
<evidence type="ECO:0000256" key="6">
    <source>
        <dbReference type="ARBA" id="ARBA00023136"/>
    </source>
</evidence>
<dbReference type="InterPro" id="IPR002657">
    <property type="entry name" value="BilAc:Na_symport/Acr3"/>
</dbReference>
<keyword evidence="4" id="KW-0769">Symport</keyword>
<comment type="similarity">
    <text evidence="2">Belongs to the bile acid:sodium symporter (BASS) (TC 2.A.28) family.</text>
</comment>